<dbReference type="SUPFAM" id="SSF109755">
    <property type="entry name" value="PhoU-like"/>
    <property type="match status" value="1"/>
</dbReference>
<evidence type="ECO:0000256" key="6">
    <source>
        <dbReference type="SAM" id="Phobius"/>
    </source>
</evidence>
<keyword evidence="3 6" id="KW-0812">Transmembrane</keyword>
<gene>
    <name evidence="8" type="ORF">SAMN06265368_0755</name>
</gene>
<dbReference type="OrthoDB" id="5778511at2"/>
<dbReference type="InterPro" id="IPR038078">
    <property type="entry name" value="PhoU-like_sf"/>
</dbReference>
<dbReference type="Gene3D" id="1.20.58.220">
    <property type="entry name" value="Phosphate transport system protein phou homolog 2, domain 2"/>
    <property type="match status" value="1"/>
</dbReference>
<sequence>MAILEFLINLAGATMLLLFAVRMVRTGIERSYGASFQRLLTRHKKPVKAATAGLGLAVVLQSSAAVALLVSGFAASSLVGFGSGLAAVLGADLGSALVIQILSFKLDWLIPLLLAIGGYLFVKVEDTRPRQIGRILMGVAFILLSLELLRAAMMPIRDSSFLPAIAGYLAKDYLTAFFVGSALAFVMHSSVATILMCVTLVSIDALPLAAGVSLVLGANLGSAFIPIWLSRGMGTPGRRILYSNLLLRGSWALVALGLINNLPVFDYLPQVSAGQMLVNVHLAFNLILLLSLVFVRALEPAMVRFLPERDTQSQSQDLGLVHSALDQAVLGTPSLAFASLKREVLRMSDVVDRMVRPVMDQYEHGDLDKIDALIELDNHVNQSLSDIRTYVAAIPQDEMSKKHKKQIHNLMDYAIALETAGDIVAKRLLPLAEQKAKAKLEFSNQGWKELVCLHEKVLANMALASNVLISNDMESARLLVAEKGDVKRYERKSRKQHLKRLSEGATQSFDSSDIHLETLRALQDFNSQISTVAYPILYQKGQLLETRLIENLKENAKHLEDDNSHKDALGGTA</sequence>
<evidence type="ECO:0000313" key="8">
    <source>
        <dbReference type="EMBL" id="SNZ07238.1"/>
    </source>
</evidence>
<organism evidence="8 9">
    <name type="scientific">Cohaesibacter gelatinilyticus</name>
    <dbReference type="NCBI Taxonomy" id="372072"/>
    <lineage>
        <taxon>Bacteria</taxon>
        <taxon>Pseudomonadati</taxon>
        <taxon>Pseudomonadota</taxon>
        <taxon>Alphaproteobacteria</taxon>
        <taxon>Hyphomicrobiales</taxon>
        <taxon>Cohaesibacteraceae</taxon>
    </lineage>
</organism>
<evidence type="ECO:0000313" key="9">
    <source>
        <dbReference type="Proteomes" id="UP000219439"/>
    </source>
</evidence>
<dbReference type="GO" id="GO:0005886">
    <property type="term" value="C:plasma membrane"/>
    <property type="evidence" value="ECO:0007669"/>
    <property type="project" value="UniProtKB-SubCell"/>
</dbReference>
<dbReference type="GO" id="GO:0005436">
    <property type="term" value="F:sodium:phosphate symporter activity"/>
    <property type="evidence" value="ECO:0007669"/>
    <property type="project" value="InterPro"/>
</dbReference>
<feature type="transmembrane region" description="Helical" evidence="6">
    <location>
        <begin position="208"/>
        <end position="229"/>
    </location>
</feature>
<evidence type="ECO:0000256" key="4">
    <source>
        <dbReference type="ARBA" id="ARBA00022989"/>
    </source>
</evidence>
<dbReference type="GO" id="GO:0044341">
    <property type="term" value="P:sodium-dependent phosphate transport"/>
    <property type="evidence" value="ECO:0007669"/>
    <property type="project" value="InterPro"/>
</dbReference>
<evidence type="ECO:0000256" key="3">
    <source>
        <dbReference type="ARBA" id="ARBA00022692"/>
    </source>
</evidence>
<dbReference type="Pfam" id="PF02690">
    <property type="entry name" value="Na_Pi_cotrans"/>
    <property type="match status" value="2"/>
</dbReference>
<accession>A0A285ND69</accession>
<evidence type="ECO:0000259" key="7">
    <source>
        <dbReference type="Pfam" id="PF01895"/>
    </source>
</evidence>
<keyword evidence="2" id="KW-1003">Cell membrane</keyword>
<feature type="transmembrane region" description="Helical" evidence="6">
    <location>
        <begin position="6"/>
        <end position="28"/>
    </location>
</feature>
<proteinExistence type="predicted"/>
<dbReference type="Proteomes" id="UP000219439">
    <property type="component" value="Unassembled WGS sequence"/>
</dbReference>
<feature type="transmembrane region" description="Helical" evidence="6">
    <location>
        <begin position="173"/>
        <end position="202"/>
    </location>
</feature>
<dbReference type="Pfam" id="PF01895">
    <property type="entry name" value="PhoU"/>
    <property type="match status" value="1"/>
</dbReference>
<feature type="transmembrane region" description="Helical" evidence="6">
    <location>
        <begin position="134"/>
        <end position="152"/>
    </location>
</feature>
<dbReference type="AlphaFoldDB" id="A0A285ND69"/>
<name>A0A285ND69_9HYPH</name>
<feature type="transmembrane region" description="Helical" evidence="6">
    <location>
        <begin position="241"/>
        <end position="259"/>
    </location>
</feature>
<dbReference type="InterPro" id="IPR003841">
    <property type="entry name" value="Na/Pi_transpt"/>
</dbReference>
<reference evidence="8 9" key="1">
    <citation type="submission" date="2017-09" db="EMBL/GenBank/DDBJ databases">
        <authorList>
            <person name="Ehlers B."/>
            <person name="Leendertz F.H."/>
        </authorList>
    </citation>
    <scope>NUCLEOTIDE SEQUENCE [LARGE SCALE GENOMIC DNA]</scope>
    <source>
        <strain evidence="8 9">DSM 18289</strain>
    </source>
</reference>
<keyword evidence="5 6" id="KW-0472">Membrane</keyword>
<dbReference type="EMBL" id="OBEL01000001">
    <property type="protein sequence ID" value="SNZ07238.1"/>
    <property type="molecule type" value="Genomic_DNA"/>
</dbReference>
<evidence type="ECO:0000256" key="5">
    <source>
        <dbReference type="ARBA" id="ARBA00023136"/>
    </source>
</evidence>
<dbReference type="InterPro" id="IPR026022">
    <property type="entry name" value="PhoU_dom"/>
</dbReference>
<keyword evidence="9" id="KW-1185">Reference proteome</keyword>
<keyword evidence="4 6" id="KW-1133">Transmembrane helix</keyword>
<evidence type="ECO:0000256" key="1">
    <source>
        <dbReference type="ARBA" id="ARBA00004651"/>
    </source>
</evidence>
<evidence type="ECO:0000256" key="2">
    <source>
        <dbReference type="ARBA" id="ARBA00022475"/>
    </source>
</evidence>
<dbReference type="PANTHER" id="PTHR10010:SF46">
    <property type="entry name" value="SODIUM-DEPENDENT PHOSPHATE TRANSPORT PROTEIN 2B"/>
    <property type="match status" value="1"/>
</dbReference>
<feature type="transmembrane region" description="Helical" evidence="6">
    <location>
        <begin position="279"/>
        <end position="298"/>
    </location>
</feature>
<dbReference type="RefSeq" id="WP_097152049.1">
    <property type="nucleotide sequence ID" value="NZ_OBEL01000001.1"/>
</dbReference>
<comment type="subcellular location">
    <subcellularLocation>
        <location evidence="1">Cell membrane</location>
        <topology evidence="1">Multi-pass membrane protein</topology>
    </subcellularLocation>
</comment>
<dbReference type="NCBIfam" id="NF037997">
    <property type="entry name" value="Na_Pi_symport"/>
    <property type="match status" value="1"/>
</dbReference>
<dbReference type="PANTHER" id="PTHR10010">
    <property type="entry name" value="SOLUTE CARRIER FAMILY 34 SODIUM PHOSPHATE , MEMBER 2-RELATED"/>
    <property type="match status" value="1"/>
</dbReference>
<feature type="transmembrane region" description="Helical" evidence="6">
    <location>
        <begin position="106"/>
        <end position="122"/>
    </location>
</feature>
<protein>
    <submittedName>
        <fullName evidence="8">Phosphate:Na+ symporter</fullName>
    </submittedName>
</protein>
<feature type="domain" description="PhoU" evidence="7">
    <location>
        <begin position="344"/>
        <end position="424"/>
    </location>
</feature>